<evidence type="ECO:0000313" key="4">
    <source>
        <dbReference type="EMBL" id="CAD7455193.1"/>
    </source>
</evidence>
<evidence type="ECO:0000256" key="2">
    <source>
        <dbReference type="SAM" id="MobiDB-lite"/>
    </source>
</evidence>
<evidence type="ECO:0000259" key="3">
    <source>
        <dbReference type="Pfam" id="PF25101"/>
    </source>
</evidence>
<proteinExistence type="predicted"/>
<reference evidence="4" key="1">
    <citation type="submission" date="2020-11" db="EMBL/GenBank/DDBJ databases">
        <authorList>
            <person name="Tran Van P."/>
        </authorList>
    </citation>
    <scope>NUCLEOTIDE SEQUENCE</scope>
</reference>
<dbReference type="CDD" id="cd00176">
    <property type="entry name" value="SPEC"/>
    <property type="match status" value="2"/>
</dbReference>
<organism evidence="4">
    <name type="scientific">Timema tahoe</name>
    <dbReference type="NCBI Taxonomy" id="61484"/>
    <lineage>
        <taxon>Eukaryota</taxon>
        <taxon>Metazoa</taxon>
        <taxon>Ecdysozoa</taxon>
        <taxon>Arthropoda</taxon>
        <taxon>Hexapoda</taxon>
        <taxon>Insecta</taxon>
        <taxon>Pterygota</taxon>
        <taxon>Neoptera</taxon>
        <taxon>Polyneoptera</taxon>
        <taxon>Phasmatodea</taxon>
        <taxon>Timematodea</taxon>
        <taxon>Timematoidea</taxon>
        <taxon>Timematidae</taxon>
        <taxon>Timema</taxon>
    </lineage>
</organism>
<dbReference type="InterPro" id="IPR051336">
    <property type="entry name" value="RhoGEF_Guanine_NuclExch_SF"/>
</dbReference>
<dbReference type="SUPFAM" id="SSF46966">
    <property type="entry name" value="Spectrin repeat"/>
    <property type="match status" value="4"/>
</dbReference>
<dbReference type="GO" id="GO:0005085">
    <property type="term" value="F:guanyl-nucleotide exchange factor activity"/>
    <property type="evidence" value="ECO:0007669"/>
    <property type="project" value="UniProtKB-KW"/>
</dbReference>
<dbReference type="GO" id="GO:0019898">
    <property type="term" value="C:extrinsic component of membrane"/>
    <property type="evidence" value="ECO:0007669"/>
    <property type="project" value="TreeGrafter"/>
</dbReference>
<feature type="region of interest" description="Disordered" evidence="2">
    <location>
        <begin position="1542"/>
        <end position="1603"/>
    </location>
</feature>
<keyword evidence="1" id="KW-0344">Guanine-nucleotide releasing factor</keyword>
<evidence type="ECO:0000256" key="1">
    <source>
        <dbReference type="ARBA" id="ARBA00022658"/>
    </source>
</evidence>
<dbReference type="InterPro" id="IPR058157">
    <property type="entry name" value="Spectrin_met"/>
</dbReference>
<dbReference type="SMART" id="SM00150">
    <property type="entry name" value="SPEC"/>
    <property type="match status" value="5"/>
</dbReference>
<dbReference type="InterPro" id="IPR018159">
    <property type="entry name" value="Spectrin/alpha-actinin"/>
</dbReference>
<dbReference type="Gene3D" id="1.20.58.60">
    <property type="match status" value="4"/>
</dbReference>
<protein>
    <recommendedName>
        <fullName evidence="3">Spectrin repeats metazoan domain-containing protein</fullName>
    </recommendedName>
</protein>
<dbReference type="PANTHER" id="PTHR22826:SF106">
    <property type="entry name" value="TRIO, ISOFORM A"/>
    <property type="match status" value="1"/>
</dbReference>
<dbReference type="EMBL" id="OE000839">
    <property type="protein sequence ID" value="CAD7455193.1"/>
    <property type="molecule type" value="Genomic_DNA"/>
</dbReference>
<gene>
    <name evidence="4" type="ORF">TTEB3V08_LOCUS3273</name>
</gene>
<feature type="compositionally biased region" description="Basic and acidic residues" evidence="2">
    <location>
        <begin position="1475"/>
        <end position="1508"/>
    </location>
</feature>
<feature type="domain" description="Spectrin repeats metazoan" evidence="3">
    <location>
        <begin position="721"/>
        <end position="777"/>
    </location>
</feature>
<feature type="domain" description="Spectrin repeats metazoan" evidence="3">
    <location>
        <begin position="831"/>
        <end position="868"/>
    </location>
</feature>
<feature type="compositionally biased region" description="Basic and acidic residues" evidence="2">
    <location>
        <begin position="1518"/>
        <end position="1530"/>
    </location>
</feature>
<accession>A0A7R9IDI0</accession>
<dbReference type="Pfam" id="PF25101">
    <property type="entry name" value="Spectrin_7"/>
    <property type="match status" value="2"/>
</dbReference>
<dbReference type="InterPro" id="IPR002017">
    <property type="entry name" value="Spectrin_repeat"/>
</dbReference>
<dbReference type="PANTHER" id="PTHR22826">
    <property type="entry name" value="RHO GUANINE EXCHANGE FACTOR-RELATED"/>
    <property type="match status" value="1"/>
</dbReference>
<feature type="region of interest" description="Disordered" evidence="2">
    <location>
        <begin position="1475"/>
        <end position="1530"/>
    </location>
</feature>
<sequence>MTPHLHLQNSDTTAKCLASMPRICRYGSKYDIAPSSSAAVLTLAKQTLNVPWKLFQSRDWLQLKVLEVTPELTRLGASLQEALELQRAHDEVLLQLQINVYIQRCNSMTERKEEARQLADDGRIVTRAGGLYLVRQWRSREGLRGELHPVLTLRRGGEAKDGALLLWNVAVYRSKQSPVEELLRQADQLISTQRPRAEVYAAMADSLGLAWKDVNSHLEQRKLILDLNVNYQSHAEDCKDKMHALELACQGHPLPVEIDDVKILLTKLHDLKRATLESLMSSLQDGRVLLDRLGEIVAAGSLDSRPDRIRTPAEYAVSQVEHWLEELHDRRRALELSWQSRKTQLEQCLALALLASDLHELEDYLSVRKEALSRSSDQLGDSSSSTELLLHEHRKLMPEAKDLQDRALKITKATEQLMSSGHFARDEATAQAYTVLNSCAEYMDAIEQRETLLTRTIAFFRSAHTALTKLDQLEIQLTTSELPPTSPQHAQLHAQVEKALEDITEAPLREGHSLLDIVGFPGSEFHLVCPRYITPQYPPPWALHSARDFTPESAKRPAEAGIPVSTTWGGVLSELGVKRTVEEIENRKINLGQLCTAHREENIRLSQAFTTFLERQNDLYSWLVSIAEAFLQGHQDMGSILAMARDFLGLHQQLLSDLQSKGEDINSLLLTLPPILENMDDQQREDVDNKVDALHSQWVNLKTLLEDRIDLATIYVRFHTLAVRLADEFDSLEEDLRRSEGVQEDSIRVVEEKWLGIQKLYGQLSNTGKNFIEESEKFWVSLVYSVMAGLGTHTVDEAVSVYEYLKPNLLRGTSPGWLYAPLAASAYPHGVGDPHLDVKRACLCVETLLEHFGGRQLLVEQSWQAWNTSITVEREFQVLWERNMVDSARTVDWVSKLDVQLYPVLVGDSTYSKVITRELEEKLQVFLPEVKRAQTEIELRIKTADSLAQKGDSQGEKDTVVGKLTEQHEKLQGIVTEYQVLLQMLIAFFKNLAELEKMIEHLQSQYQMTRLPCSVAEIELLLKEHEASRQAVLELFKFTQTESEQIVSRITQQEPEDAARHDIERVRRLLVEKRRAWEGAWLDRKTQLEQHRQLCQFDSDLHQINSTLGDLSRQLVDIRGQYGESLASAKATSLAFVYFEKTISLLEVRIQTFVSMGEQMLSSDHGSSPHIERELSLLESRWAAFRNQVLESRRLIDLSIQYFTLIEEADEWFREGSKLLVTIARKSTSVRRPEEASELLNEVEVFLKPGELKQQERIKKISSLARDIYGEDYLEQVTLVVNENREMLESFTVISSELGILTRNLKAAEEERERQKKEQKEVDANLAEARAEAAAAKAAAAVAEEARRASEAATSRAAAAAAEEARRASEDAASRAAAAAEEAKRTAEMAALEEARRLAEIVAVEEARRAAEALAEKAAAEKVRRAAKEAAEEARREAEYAVEIAAAQEARRAAEEARREAEYAAEMAAAQEARRAAEEARREAEYAAEKAKAEEARRAAEEARREAEYAAEMAAAQEARRAAEEARREAEYAAEYAAELTAAEEARRAAEEARREAEYAAEKAAAEEARRAAEEARREAEYAAEKAASRRGKEGSRRGQKES</sequence>
<dbReference type="Pfam" id="PF00435">
    <property type="entry name" value="Spectrin"/>
    <property type="match status" value="2"/>
</dbReference>
<name>A0A7R9IDI0_9NEOP</name>
<feature type="compositionally biased region" description="Basic and acidic residues" evidence="2">
    <location>
        <begin position="1544"/>
        <end position="1603"/>
    </location>
</feature>
<dbReference type="GO" id="GO:0005737">
    <property type="term" value="C:cytoplasm"/>
    <property type="evidence" value="ECO:0007669"/>
    <property type="project" value="TreeGrafter"/>
</dbReference>